<dbReference type="SMART" id="SM00248">
    <property type="entry name" value="ANK"/>
    <property type="match status" value="4"/>
</dbReference>
<accession>A0A9W3B0V6</accession>
<dbReference type="InterPro" id="IPR002110">
    <property type="entry name" value="Ankyrin_rpt"/>
</dbReference>
<protein>
    <submittedName>
        <fullName evidence="6">Ankyrin repeat domain-containing protein 10-like isoform X1</fullName>
    </submittedName>
</protein>
<dbReference type="OMA" id="HEERYGN"/>
<dbReference type="InterPro" id="IPR050776">
    <property type="entry name" value="Ank_Repeat/CDKN_Inhibitor"/>
</dbReference>
<keyword evidence="1" id="KW-0677">Repeat</keyword>
<feature type="repeat" description="ANK" evidence="3">
    <location>
        <begin position="104"/>
        <end position="136"/>
    </location>
</feature>
<keyword evidence="5" id="KW-1185">Reference proteome</keyword>
<evidence type="ECO:0000256" key="3">
    <source>
        <dbReference type="PROSITE-ProRule" id="PRU00023"/>
    </source>
</evidence>
<name>A0A9W3B0V6_BIOGL</name>
<dbReference type="Gene3D" id="1.25.40.20">
    <property type="entry name" value="Ankyrin repeat-containing domain"/>
    <property type="match status" value="2"/>
</dbReference>
<dbReference type="PROSITE" id="PS50088">
    <property type="entry name" value="ANK_REPEAT"/>
    <property type="match status" value="2"/>
</dbReference>
<dbReference type="PROSITE" id="PS50297">
    <property type="entry name" value="ANK_REP_REGION"/>
    <property type="match status" value="2"/>
</dbReference>
<reference evidence="6" key="1">
    <citation type="submission" date="2025-08" db="UniProtKB">
        <authorList>
            <consortium name="RefSeq"/>
        </authorList>
    </citation>
    <scope>IDENTIFICATION</scope>
</reference>
<evidence type="ECO:0000256" key="1">
    <source>
        <dbReference type="ARBA" id="ARBA00022737"/>
    </source>
</evidence>
<dbReference type="SUPFAM" id="SSF48403">
    <property type="entry name" value="Ankyrin repeat"/>
    <property type="match status" value="1"/>
</dbReference>
<feature type="compositionally biased region" description="Polar residues" evidence="4">
    <location>
        <begin position="208"/>
        <end position="218"/>
    </location>
</feature>
<proteinExistence type="predicted"/>
<sequence>MNFETQPPLPLDSISQQILAQTPLHYACYLGDGHLLDTLIGRALLYNNNSGEATAACVGALISEEDSLNGWTPAHWAAFYGQLSCLMKLNVKPNIGFDTPSHRSNTSPLHLAAQSGAVLCLKWLLQCGASRNKQDFMGETPLHKAAKAGNTDCVAILVNHGASLDLKNHRGFTPGELAQQSNHLALAQYLKKTMEHAEHERSPGPNWNAHTQDPTQEGSAAYNMSFPSREHESRLYSHILMNGERISNDFTASSVDMEEGEVDMAEVCSPADDSTDRMFSGVKRCVDDLDDFDTHVNKRRCFVPSSQKSPEERYGDAYNNNIISSYQSVLAVRAEPVKDTVYNAGNAECSQLRTPGSPVTPQSSMMEHQASVAAQKGYERFVTSAFH</sequence>
<gene>
    <name evidence="6" type="primary">LOC106050451</name>
</gene>
<dbReference type="PANTHER" id="PTHR24201">
    <property type="entry name" value="ANK_REP_REGION DOMAIN-CONTAINING PROTEIN"/>
    <property type="match status" value="1"/>
</dbReference>
<keyword evidence="2 3" id="KW-0040">ANK repeat</keyword>
<dbReference type="PANTHER" id="PTHR24201:SF17">
    <property type="entry name" value="ANKYRIN REPEAT DOMAIN-CONTAINING PROTEIN 10-LIKE ISOFORM X1"/>
    <property type="match status" value="1"/>
</dbReference>
<evidence type="ECO:0000256" key="2">
    <source>
        <dbReference type="ARBA" id="ARBA00023043"/>
    </source>
</evidence>
<dbReference type="GeneID" id="106050451"/>
<dbReference type="InterPro" id="IPR036770">
    <property type="entry name" value="Ankyrin_rpt-contain_sf"/>
</dbReference>
<feature type="region of interest" description="Disordered" evidence="4">
    <location>
        <begin position="195"/>
        <end position="219"/>
    </location>
</feature>
<dbReference type="AlphaFoldDB" id="A0A9W3B0V6"/>
<feature type="repeat" description="ANK" evidence="3">
    <location>
        <begin position="137"/>
        <end position="169"/>
    </location>
</feature>
<dbReference type="Proteomes" id="UP001165740">
    <property type="component" value="Chromosome 8"/>
</dbReference>
<evidence type="ECO:0000313" key="6">
    <source>
        <dbReference type="RefSeq" id="XP_055893102.1"/>
    </source>
</evidence>
<dbReference type="Pfam" id="PF12796">
    <property type="entry name" value="Ank_2"/>
    <property type="match status" value="1"/>
</dbReference>
<dbReference type="RefSeq" id="XP_055893102.1">
    <property type="nucleotide sequence ID" value="XM_056037127.1"/>
</dbReference>
<dbReference type="OrthoDB" id="5402602at2759"/>
<evidence type="ECO:0000256" key="4">
    <source>
        <dbReference type="SAM" id="MobiDB-lite"/>
    </source>
</evidence>
<evidence type="ECO:0000313" key="5">
    <source>
        <dbReference type="Proteomes" id="UP001165740"/>
    </source>
</evidence>
<organism evidence="5 6">
    <name type="scientific">Biomphalaria glabrata</name>
    <name type="common">Bloodfluke planorb</name>
    <name type="synonym">Freshwater snail</name>
    <dbReference type="NCBI Taxonomy" id="6526"/>
    <lineage>
        <taxon>Eukaryota</taxon>
        <taxon>Metazoa</taxon>
        <taxon>Spiralia</taxon>
        <taxon>Lophotrochozoa</taxon>
        <taxon>Mollusca</taxon>
        <taxon>Gastropoda</taxon>
        <taxon>Heterobranchia</taxon>
        <taxon>Euthyneura</taxon>
        <taxon>Panpulmonata</taxon>
        <taxon>Hygrophila</taxon>
        <taxon>Lymnaeoidea</taxon>
        <taxon>Planorbidae</taxon>
        <taxon>Biomphalaria</taxon>
    </lineage>
</organism>